<evidence type="ECO:0000313" key="3">
    <source>
        <dbReference type="EMBL" id="EEH60514.1"/>
    </source>
</evidence>
<reference evidence="3 4" key="1">
    <citation type="journal article" date="2009" name="Science">
        <title>Green evolution and dynamic adaptations revealed by genomes of the marine picoeukaryotes Micromonas.</title>
        <authorList>
            <person name="Worden A.Z."/>
            <person name="Lee J.H."/>
            <person name="Mock T."/>
            <person name="Rouze P."/>
            <person name="Simmons M.P."/>
            <person name="Aerts A.L."/>
            <person name="Allen A.E."/>
            <person name="Cuvelier M.L."/>
            <person name="Derelle E."/>
            <person name="Everett M.V."/>
            <person name="Foulon E."/>
            <person name="Grimwood J."/>
            <person name="Gundlach H."/>
            <person name="Henrissat B."/>
            <person name="Napoli C."/>
            <person name="McDonald S.M."/>
            <person name="Parker M.S."/>
            <person name="Rombauts S."/>
            <person name="Salamov A."/>
            <person name="Von Dassow P."/>
            <person name="Badger J.H."/>
            <person name="Coutinho P.M."/>
            <person name="Demir E."/>
            <person name="Dubchak I."/>
            <person name="Gentemann C."/>
            <person name="Eikrem W."/>
            <person name="Gready J.E."/>
            <person name="John U."/>
            <person name="Lanier W."/>
            <person name="Lindquist E.A."/>
            <person name="Lucas S."/>
            <person name="Mayer K.F."/>
            <person name="Moreau H."/>
            <person name="Not F."/>
            <person name="Otillar R."/>
            <person name="Panaud O."/>
            <person name="Pangilinan J."/>
            <person name="Paulsen I."/>
            <person name="Piegu B."/>
            <person name="Poliakov A."/>
            <person name="Robbens S."/>
            <person name="Schmutz J."/>
            <person name="Toulza E."/>
            <person name="Wyss T."/>
            <person name="Zelensky A."/>
            <person name="Zhou K."/>
            <person name="Armbrust E.V."/>
            <person name="Bhattacharya D."/>
            <person name="Goodenough U.W."/>
            <person name="Van de Peer Y."/>
            <person name="Grigoriev I.V."/>
        </authorList>
    </citation>
    <scope>NUCLEOTIDE SEQUENCE [LARGE SCALE GENOMIC DNA]</scope>
    <source>
        <strain evidence="3 4">CCMP1545</strain>
    </source>
</reference>
<dbReference type="GeneID" id="9680418"/>
<dbReference type="InterPro" id="IPR001179">
    <property type="entry name" value="PPIase_FKBP_dom"/>
</dbReference>
<dbReference type="InterPro" id="IPR046357">
    <property type="entry name" value="PPIase_dom_sf"/>
</dbReference>
<evidence type="ECO:0000313" key="4">
    <source>
        <dbReference type="Proteomes" id="UP000001876"/>
    </source>
</evidence>
<dbReference type="Gene3D" id="3.10.50.40">
    <property type="match status" value="1"/>
</dbReference>
<dbReference type="GO" id="GO:0009579">
    <property type="term" value="C:thylakoid"/>
    <property type="evidence" value="ECO:0007669"/>
    <property type="project" value="TreeGrafter"/>
</dbReference>
<accession>C1MJ70</accession>
<dbReference type="PROSITE" id="PS50059">
    <property type="entry name" value="FKBP_PPIASE"/>
    <property type="match status" value="1"/>
</dbReference>
<name>C1MJ70_MICPC</name>
<dbReference type="EC" id="5.2.1.8" evidence="1"/>
<sequence length="283" mass="30193">MNALSSRTVSSTLRATTAKRLRVAARSSSTRAVATRVRASSSESDASANPLVATRRAVALSSPVALAALLAIATPPAVLAGADDCENCSNSNSSLGPGDKAFVQSPSGVRYAELREGTGASPADGDVVVVEWVGYTEGYQAKKIESTRETDAPFIFKLGAGEAIPAFEEAVREMRVGGIRRIEIPGELEEKLAYSRNAAGLFPASLSSHPSLSIPARDAFRLHLTPFNSTPPSLEQPSERYTVGPVPQTFAGKRTLDFVLDNKTLKDFNRTLLFDVRLSNIRK</sequence>
<dbReference type="Pfam" id="PF00254">
    <property type="entry name" value="FKBP_C"/>
    <property type="match status" value="1"/>
</dbReference>
<keyword evidence="1" id="KW-0413">Isomerase</keyword>
<dbReference type="GO" id="GO:0009507">
    <property type="term" value="C:chloroplast"/>
    <property type="evidence" value="ECO:0007669"/>
    <property type="project" value="TreeGrafter"/>
</dbReference>
<dbReference type="PANTHER" id="PTHR47717:SF1">
    <property type="entry name" value="PEPTIDYL-PROLYL CIS-TRANS ISOMERASE FKBP19, CHLOROPLASTIC"/>
    <property type="match status" value="1"/>
</dbReference>
<evidence type="ECO:0000256" key="1">
    <source>
        <dbReference type="PROSITE-ProRule" id="PRU00277"/>
    </source>
</evidence>
<comment type="catalytic activity">
    <reaction evidence="1">
        <text>[protein]-peptidylproline (omega=180) = [protein]-peptidylproline (omega=0)</text>
        <dbReference type="Rhea" id="RHEA:16237"/>
        <dbReference type="Rhea" id="RHEA-COMP:10747"/>
        <dbReference type="Rhea" id="RHEA-COMP:10748"/>
        <dbReference type="ChEBI" id="CHEBI:83833"/>
        <dbReference type="ChEBI" id="CHEBI:83834"/>
        <dbReference type="EC" id="5.2.1.8"/>
    </reaction>
</comment>
<dbReference type="PANTHER" id="PTHR47717">
    <property type="entry name" value="PEPTIDYL-PROLYL CIS-TRANS ISOMERASE FKBP19, CHLOROPLASTIC"/>
    <property type="match status" value="1"/>
</dbReference>
<evidence type="ECO:0000259" key="2">
    <source>
        <dbReference type="PROSITE" id="PS50059"/>
    </source>
</evidence>
<protein>
    <recommendedName>
        <fullName evidence="1">peptidylprolyl isomerase</fullName>
        <ecNumber evidence="1">5.2.1.8</ecNumber>
    </recommendedName>
</protein>
<gene>
    <name evidence="3" type="ORF">MICPUCDRAFT_50832</name>
</gene>
<proteinExistence type="predicted"/>
<dbReference type="RefSeq" id="XP_003055262.1">
    <property type="nucleotide sequence ID" value="XM_003055216.1"/>
</dbReference>
<dbReference type="Proteomes" id="UP000001876">
    <property type="component" value="Unassembled WGS sequence"/>
</dbReference>
<dbReference type="AlphaFoldDB" id="C1MJ70"/>
<dbReference type="EMBL" id="GG663735">
    <property type="protein sequence ID" value="EEH60514.1"/>
    <property type="molecule type" value="Genomic_DNA"/>
</dbReference>
<dbReference type="OMA" id="TAGYQAK"/>
<organism evidence="4">
    <name type="scientific">Micromonas pusilla (strain CCMP1545)</name>
    <name type="common">Picoplanktonic green alga</name>
    <dbReference type="NCBI Taxonomy" id="564608"/>
    <lineage>
        <taxon>Eukaryota</taxon>
        <taxon>Viridiplantae</taxon>
        <taxon>Chlorophyta</taxon>
        <taxon>Mamiellophyceae</taxon>
        <taxon>Mamiellales</taxon>
        <taxon>Mamiellaceae</taxon>
        <taxon>Micromonas</taxon>
    </lineage>
</organism>
<dbReference type="eggNOG" id="KOG0552">
    <property type="taxonomic scope" value="Eukaryota"/>
</dbReference>
<feature type="domain" description="PPIase FKBP-type" evidence="2">
    <location>
        <begin position="125"/>
        <end position="188"/>
    </location>
</feature>
<dbReference type="GO" id="GO:0003755">
    <property type="term" value="F:peptidyl-prolyl cis-trans isomerase activity"/>
    <property type="evidence" value="ECO:0007669"/>
    <property type="project" value="UniProtKB-KW"/>
</dbReference>
<dbReference type="STRING" id="564608.C1MJ70"/>
<dbReference type="KEGG" id="mpp:MICPUCDRAFT_50832"/>
<dbReference type="InterPro" id="IPR044208">
    <property type="entry name" value="FKBP19-like"/>
</dbReference>
<keyword evidence="1" id="KW-0697">Rotamase</keyword>
<keyword evidence="4" id="KW-1185">Reference proteome</keyword>
<dbReference type="OrthoDB" id="77911at2759"/>
<dbReference type="SUPFAM" id="SSF54534">
    <property type="entry name" value="FKBP-like"/>
    <property type="match status" value="1"/>
</dbReference>